<dbReference type="AlphaFoldDB" id="A0A0P7ASQ7"/>
<reference evidence="2 3" key="1">
    <citation type="submission" date="2015-09" db="EMBL/GenBank/DDBJ databases">
        <title>Draft genome of a European isolate of the apple canker pathogen Neonectria ditissima.</title>
        <authorList>
            <person name="Gomez-Cortecero A."/>
            <person name="Harrison R.J."/>
            <person name="Armitage A.D."/>
        </authorList>
    </citation>
    <scope>NUCLEOTIDE SEQUENCE [LARGE SCALE GENOMIC DNA]</scope>
    <source>
        <strain evidence="2 3">R09/05</strain>
    </source>
</reference>
<keyword evidence="3" id="KW-1185">Reference proteome</keyword>
<keyword evidence="1" id="KW-0732">Signal</keyword>
<dbReference type="Proteomes" id="UP000050424">
    <property type="component" value="Unassembled WGS sequence"/>
</dbReference>
<feature type="signal peptide" evidence="1">
    <location>
        <begin position="1"/>
        <end position="19"/>
    </location>
</feature>
<evidence type="ECO:0000313" key="2">
    <source>
        <dbReference type="EMBL" id="KPM35818.1"/>
    </source>
</evidence>
<evidence type="ECO:0000313" key="3">
    <source>
        <dbReference type="Proteomes" id="UP000050424"/>
    </source>
</evidence>
<evidence type="ECO:0000256" key="1">
    <source>
        <dbReference type="SAM" id="SignalP"/>
    </source>
</evidence>
<protein>
    <recommendedName>
        <fullName evidence="4">Cell wall protein PhiA</fullName>
    </recommendedName>
</protein>
<comment type="caution">
    <text evidence="2">The sequence shown here is derived from an EMBL/GenBank/DDBJ whole genome shotgun (WGS) entry which is preliminary data.</text>
</comment>
<feature type="chain" id="PRO_5006135034" description="Cell wall protein PhiA" evidence="1">
    <location>
        <begin position="20"/>
        <end position="188"/>
    </location>
</feature>
<sequence length="188" mass="20080">MQIKALLFAPLVASGLVSAAPAASTKSAPFEILTLRSASPIHFNEVQAARNSIFLQLPNQKAVCDKKSDNAATFQIVDGVLHLYRSSGTQQTLFTDRSGMGQGVLQYATGDAPLPRNGERKGWKIDKNGDLTFNGSGFIACPGSISNSWSVWLDAGVSNPGGNKNCLGFTARTVKVSKPNSCKYTERK</sequence>
<proteinExistence type="predicted"/>
<evidence type="ECO:0008006" key="4">
    <source>
        <dbReference type="Google" id="ProtNLM"/>
    </source>
</evidence>
<organism evidence="2 3">
    <name type="scientific">Neonectria ditissima</name>
    <dbReference type="NCBI Taxonomy" id="78410"/>
    <lineage>
        <taxon>Eukaryota</taxon>
        <taxon>Fungi</taxon>
        <taxon>Dikarya</taxon>
        <taxon>Ascomycota</taxon>
        <taxon>Pezizomycotina</taxon>
        <taxon>Sordariomycetes</taxon>
        <taxon>Hypocreomycetidae</taxon>
        <taxon>Hypocreales</taxon>
        <taxon>Nectriaceae</taxon>
        <taxon>Neonectria</taxon>
    </lineage>
</organism>
<dbReference type="EMBL" id="LKCW01000231">
    <property type="protein sequence ID" value="KPM35818.1"/>
    <property type="molecule type" value="Genomic_DNA"/>
</dbReference>
<accession>A0A0P7ASQ7</accession>
<gene>
    <name evidence="2" type="ORF">AK830_g10751</name>
</gene>
<dbReference type="OrthoDB" id="4093325at2759"/>
<name>A0A0P7ASQ7_9HYPO</name>